<protein>
    <recommendedName>
        <fullName evidence="12">Protease HtpX homolog</fullName>
        <ecNumber evidence="12">3.4.24.-</ecNumber>
    </recommendedName>
</protein>
<dbReference type="InterPro" id="IPR050083">
    <property type="entry name" value="HtpX_protease"/>
</dbReference>
<dbReference type="RefSeq" id="WP_249512423.1">
    <property type="nucleotide sequence ID" value="NZ_CP093365.1"/>
</dbReference>
<dbReference type="InterPro" id="IPR001915">
    <property type="entry name" value="Peptidase_M48"/>
</dbReference>
<dbReference type="GO" id="GO:0008237">
    <property type="term" value="F:metallopeptidase activity"/>
    <property type="evidence" value="ECO:0007669"/>
    <property type="project" value="UniProtKB-KW"/>
</dbReference>
<feature type="active site" evidence="12">
    <location>
        <position position="145"/>
    </location>
</feature>
<keyword evidence="7 12" id="KW-0378">Hydrolase</keyword>
<keyword evidence="6 12" id="KW-0479">Metal-binding</keyword>
<feature type="transmembrane region" description="Helical" evidence="12">
    <location>
        <begin position="42"/>
        <end position="59"/>
    </location>
</feature>
<comment type="similarity">
    <text evidence="2 12">Belongs to the peptidase M48B family.</text>
</comment>
<comment type="cofactor">
    <cofactor evidence="12">
        <name>Zn(2+)</name>
        <dbReference type="ChEBI" id="CHEBI:29105"/>
    </cofactor>
    <text evidence="12">Binds 1 zinc ion per subunit.</text>
</comment>
<evidence type="ECO:0000313" key="14">
    <source>
        <dbReference type="EMBL" id="UQS83197.1"/>
    </source>
</evidence>
<evidence type="ECO:0000256" key="5">
    <source>
        <dbReference type="ARBA" id="ARBA00022692"/>
    </source>
</evidence>
<dbReference type="PANTHER" id="PTHR43221:SF1">
    <property type="entry name" value="PROTEASE HTPX"/>
    <property type="match status" value="1"/>
</dbReference>
<proteinExistence type="inferred from homology"/>
<name>A0ABY4PCC6_9LACO</name>
<evidence type="ECO:0000256" key="3">
    <source>
        <dbReference type="ARBA" id="ARBA00022475"/>
    </source>
</evidence>
<feature type="transmembrane region" description="Helical" evidence="12">
    <location>
        <begin position="198"/>
        <end position="221"/>
    </location>
</feature>
<dbReference type="PANTHER" id="PTHR43221">
    <property type="entry name" value="PROTEASE HTPX"/>
    <property type="match status" value="1"/>
</dbReference>
<evidence type="ECO:0000256" key="7">
    <source>
        <dbReference type="ARBA" id="ARBA00022801"/>
    </source>
</evidence>
<evidence type="ECO:0000256" key="12">
    <source>
        <dbReference type="HAMAP-Rule" id="MF_00188"/>
    </source>
</evidence>
<keyword evidence="9 12" id="KW-1133">Transmembrane helix</keyword>
<dbReference type="EMBL" id="CP093365">
    <property type="protein sequence ID" value="UQS83197.1"/>
    <property type="molecule type" value="Genomic_DNA"/>
</dbReference>
<dbReference type="InterPro" id="IPR022919">
    <property type="entry name" value="Pept_M48_protease_HtpX"/>
</dbReference>
<feature type="binding site" evidence="12">
    <location>
        <position position="148"/>
    </location>
    <ligand>
        <name>Zn(2+)</name>
        <dbReference type="ChEBI" id="CHEBI:29105"/>
        <note>catalytic</note>
    </ligand>
</feature>
<organism evidence="14 15">
    <name type="scientific">Bombilactobacillus thymidiniphilus</name>
    <dbReference type="NCBI Taxonomy" id="2923363"/>
    <lineage>
        <taxon>Bacteria</taxon>
        <taxon>Bacillati</taxon>
        <taxon>Bacillota</taxon>
        <taxon>Bacilli</taxon>
        <taxon>Lactobacillales</taxon>
        <taxon>Lactobacillaceae</taxon>
        <taxon>Bombilactobacillus</taxon>
    </lineage>
</organism>
<dbReference type="Gene3D" id="3.30.2010.10">
    <property type="entry name" value="Metalloproteases ('zincins'), catalytic domain"/>
    <property type="match status" value="1"/>
</dbReference>
<evidence type="ECO:0000313" key="15">
    <source>
        <dbReference type="Proteomes" id="UP000831947"/>
    </source>
</evidence>
<evidence type="ECO:0000259" key="13">
    <source>
        <dbReference type="Pfam" id="PF01435"/>
    </source>
</evidence>
<dbReference type="NCBIfam" id="NF003425">
    <property type="entry name" value="PRK04897.1"/>
    <property type="match status" value="1"/>
</dbReference>
<dbReference type="HAMAP" id="MF_00188">
    <property type="entry name" value="Pept_M48_protease_HtpX"/>
    <property type="match status" value="1"/>
</dbReference>
<feature type="transmembrane region" description="Helical" evidence="12">
    <location>
        <begin position="12"/>
        <end position="36"/>
    </location>
</feature>
<feature type="domain" description="Peptidase M48" evidence="13">
    <location>
        <begin position="81"/>
        <end position="301"/>
    </location>
</feature>
<sequence length="302" mass="33596">MLYQQIASNKRKTYLVFAVFFTILATIGAVIGYLFFDSIGSGIVISLVITVIYALLMYFKSTSLVMQMNGATKITASDQAPMLWHIVEDLSFVAKIPQPDIYIIDDPSPNAFATGRDPKHSAVAVTSGLYDMMDRQELEGVLAHEISHIRNYDIRVSTISVALSSAIVFISSMLANMYRWSWLFGSNDRDDDDSRGNIIRLVLWLVGLVFAILGPMIATIVRLAISRNREYLADASGVELTRNPAGLIGALHKLADNTQPMQQVDDASAALYITNPLKHQNFAHLFDTHPPLADRIKRLEKM</sequence>
<keyword evidence="10 12" id="KW-0482">Metalloprotease</keyword>
<evidence type="ECO:0000256" key="1">
    <source>
        <dbReference type="ARBA" id="ARBA00004651"/>
    </source>
</evidence>
<evidence type="ECO:0000256" key="8">
    <source>
        <dbReference type="ARBA" id="ARBA00022833"/>
    </source>
</evidence>
<comment type="subcellular location">
    <subcellularLocation>
        <location evidence="1 12">Cell membrane</location>
        <topology evidence="1 12">Multi-pass membrane protein</topology>
    </subcellularLocation>
</comment>
<keyword evidence="11 12" id="KW-0472">Membrane</keyword>
<evidence type="ECO:0000256" key="2">
    <source>
        <dbReference type="ARBA" id="ARBA00009779"/>
    </source>
</evidence>
<dbReference type="CDD" id="cd07340">
    <property type="entry name" value="M48B_Htpx_like"/>
    <property type="match status" value="1"/>
</dbReference>
<evidence type="ECO:0000256" key="11">
    <source>
        <dbReference type="ARBA" id="ARBA00023136"/>
    </source>
</evidence>
<gene>
    <name evidence="12 14" type="primary">htpX</name>
    <name evidence="14" type="ORF">MOO47_05265</name>
</gene>
<accession>A0ABY4PCC6</accession>
<keyword evidence="15" id="KW-1185">Reference proteome</keyword>
<evidence type="ECO:0000256" key="10">
    <source>
        <dbReference type="ARBA" id="ARBA00023049"/>
    </source>
</evidence>
<evidence type="ECO:0000256" key="9">
    <source>
        <dbReference type="ARBA" id="ARBA00022989"/>
    </source>
</evidence>
<evidence type="ECO:0000256" key="4">
    <source>
        <dbReference type="ARBA" id="ARBA00022670"/>
    </source>
</evidence>
<dbReference type="EC" id="3.4.24.-" evidence="12"/>
<evidence type="ECO:0000256" key="6">
    <source>
        <dbReference type="ARBA" id="ARBA00022723"/>
    </source>
</evidence>
<keyword evidence="4 12" id="KW-0645">Protease</keyword>
<dbReference type="Pfam" id="PF01435">
    <property type="entry name" value="Peptidase_M48"/>
    <property type="match status" value="1"/>
</dbReference>
<reference evidence="14 15" key="1">
    <citation type="journal article" date="2022" name="Int. J. Syst. Evol. Microbiol.">
        <title>Apilactobacillus apisilvae sp. nov., Nicolia spurrieriana gen. nov. sp. nov., Bombilactobacillus folatiphilus sp. nov. and Bombilactobacillus thymidiniphilus sp. nov., four new lactic acid bacterial isolates from stingless bees Tetragonula carbonaria and Austroplebeia australis.</title>
        <authorList>
            <person name="Oliphant S.A."/>
            <person name="Watson-Haigh N.S."/>
            <person name="Sumby K.M."/>
            <person name="Gardner J."/>
            <person name="Groom S."/>
            <person name="Jiranek V."/>
        </authorList>
    </citation>
    <scope>NUCLEOTIDE SEQUENCE [LARGE SCALE GENOMIC DNA]</scope>
    <source>
        <strain evidence="14 15">SG4_A1</strain>
    </source>
</reference>
<feature type="binding site" evidence="12">
    <location>
        <position position="144"/>
    </location>
    <ligand>
        <name>Zn(2+)</name>
        <dbReference type="ChEBI" id="CHEBI:29105"/>
        <note>catalytic</note>
    </ligand>
</feature>
<keyword evidence="5 12" id="KW-0812">Transmembrane</keyword>
<feature type="binding site" evidence="12">
    <location>
        <position position="230"/>
    </location>
    <ligand>
        <name>Zn(2+)</name>
        <dbReference type="ChEBI" id="CHEBI:29105"/>
        <note>catalytic</note>
    </ligand>
</feature>
<keyword evidence="3 12" id="KW-1003">Cell membrane</keyword>
<feature type="transmembrane region" description="Helical" evidence="12">
    <location>
        <begin position="156"/>
        <end position="178"/>
    </location>
</feature>
<dbReference type="Proteomes" id="UP000831947">
    <property type="component" value="Chromosome"/>
</dbReference>
<keyword evidence="8 12" id="KW-0862">Zinc</keyword>